<dbReference type="OrthoDB" id="1490014at2"/>
<accession>A0A1G8XW79</accession>
<protein>
    <submittedName>
        <fullName evidence="1">Gliding motility-associated C-terminal domain-containing protein</fullName>
    </submittedName>
</protein>
<organism evidence="1 2">
    <name type="scientific">Catalinimonas alkaloidigena</name>
    <dbReference type="NCBI Taxonomy" id="1075417"/>
    <lineage>
        <taxon>Bacteria</taxon>
        <taxon>Pseudomonadati</taxon>
        <taxon>Bacteroidota</taxon>
        <taxon>Cytophagia</taxon>
        <taxon>Cytophagales</taxon>
        <taxon>Catalimonadaceae</taxon>
        <taxon>Catalinimonas</taxon>
    </lineage>
</organism>
<reference evidence="1 2" key="1">
    <citation type="submission" date="2016-10" db="EMBL/GenBank/DDBJ databases">
        <authorList>
            <person name="de Groot N.N."/>
        </authorList>
    </citation>
    <scope>NUCLEOTIDE SEQUENCE [LARGE SCALE GENOMIC DNA]</scope>
    <source>
        <strain evidence="1 2">DSM 25186</strain>
    </source>
</reference>
<proteinExistence type="predicted"/>
<dbReference type="EMBL" id="FNFO01000001">
    <property type="protein sequence ID" value="SDJ94798.1"/>
    <property type="molecule type" value="Genomic_DNA"/>
</dbReference>
<evidence type="ECO:0000313" key="1">
    <source>
        <dbReference type="EMBL" id="SDJ94798.1"/>
    </source>
</evidence>
<dbReference type="STRING" id="1075417.SAMN05421823_101494"/>
<dbReference type="Proteomes" id="UP000198510">
    <property type="component" value="Unassembled WGS sequence"/>
</dbReference>
<name>A0A1G8XW79_9BACT</name>
<evidence type="ECO:0000313" key="2">
    <source>
        <dbReference type="Proteomes" id="UP000198510"/>
    </source>
</evidence>
<dbReference type="RefSeq" id="WP_089678573.1">
    <property type="nucleotide sequence ID" value="NZ_FNFO01000001.1"/>
</dbReference>
<dbReference type="AlphaFoldDB" id="A0A1G8XW79"/>
<sequence>MKKLLFLFWWLPLVTSATHIVGGEILMKHLEGDRYELSLNLYFDENKGSLGAIDPYNEVGVFRLRDHQFVRSINLQQINWVPVLYTNEACRNDELSTRHYLYRTEIELDPAVYNDPMGYYFSWERCCRNEGIVNIYTPEAVGQAFYLEFSVVDDAQRPLYNTSPQLFPPVSDYACLGSEFYFDFSGRDPDGDSLVYSLAVPKKGSTETGAPRHSAPISGPYAEVDWKPGFSREVQIMGTPPLSVDSLTGLLRVTASRLGLHVFAVKCEEFRAGRKIGEVHREFQMLVLDCLPNQPPAGTVIDPETGVAYQTGDTIHLTDVQRCVQVIAADPDTNTRLSVRAVGVNFQVPRQVARSESREVNTPQHPLDSTELSLCFDACLPDLGEEPMIVDVIVQDDGCSVPKTDTVRIILTAEPLPNAPPQLGALTARAGDTIPVAFDQPFRLAVFATDPEGRVDNIDVTFANEQHGQFYFNQRLASDTVFGDFYWYANCNLFQGEAGGIFPLRFVVKENDCFRPQADTLQFWVQVGYDSVGPPALVLPDTVFVHEGDSVDIPFAALAADSVPLDLFVEGIGLNIRQEGMQIASDSGYLYYDYWGERYTFYGTYGQASGTLSWQPECEAVQPGVYKIAFSAAAHYCVGLQSGGDTLNIVVLPRTNAAPRLQLVTDTLHVWPGGQWQVAVRGVDPDRNNPTLSMEGQGFQPAAQNMVLTTSYSDSVASGRLTFQPSCAMAGTTYHLTFRVEDHPCGPSAQDSADLWIHVRDDDSTARLTSSLSAAPYLEVLAGKDTTFTLFGDDLDSTYLMLEAKGLGFSLEEMGMQFEAQAGQFHLSAPFRWQADCSQLPASPLQVLFLLTEQTCPEPRYDSLIVTLAVIDSADRDFETYNVFSPNGDGRNEVFHLPDLPPDNCYNAFVGIRIYNRWGKEVFTSERRDFVWTGEGAPAGTYFYVVEYLRNQRKGWVQVIR</sequence>
<keyword evidence="2" id="KW-1185">Reference proteome</keyword>
<dbReference type="Pfam" id="PF13585">
    <property type="entry name" value="CHU_C"/>
    <property type="match status" value="1"/>
</dbReference>
<gene>
    <name evidence="1" type="ORF">SAMN05421823_101494</name>
</gene>